<dbReference type="InterPro" id="IPR048840">
    <property type="entry name" value="PolA_pol_NTPase"/>
</dbReference>
<feature type="compositionally biased region" description="Basic and acidic residues" evidence="13">
    <location>
        <begin position="10"/>
        <end position="26"/>
    </location>
</feature>
<feature type="compositionally biased region" description="Basic and acidic residues" evidence="13">
    <location>
        <begin position="79"/>
        <end position="89"/>
    </location>
</feature>
<evidence type="ECO:0000256" key="8">
    <source>
        <dbReference type="ARBA" id="ARBA00022723"/>
    </source>
</evidence>
<dbReference type="InterPro" id="IPR043519">
    <property type="entry name" value="NT_sf"/>
</dbReference>
<evidence type="ECO:0000256" key="5">
    <source>
        <dbReference type="ARBA" id="ARBA00012388"/>
    </source>
</evidence>
<dbReference type="SUPFAM" id="SSF81631">
    <property type="entry name" value="PAP/OAS1 substrate-binding domain"/>
    <property type="match status" value="1"/>
</dbReference>
<evidence type="ECO:0000256" key="1">
    <source>
        <dbReference type="ARBA" id="ARBA00001936"/>
    </source>
</evidence>
<dbReference type="InterPro" id="IPR007012">
    <property type="entry name" value="PolA_pol_cen_dom"/>
</dbReference>
<dbReference type="Gene3D" id="3.30.460.10">
    <property type="entry name" value="Beta Polymerase, domain 2"/>
    <property type="match status" value="2"/>
</dbReference>
<evidence type="ECO:0000256" key="9">
    <source>
        <dbReference type="ARBA" id="ARBA00022741"/>
    </source>
</evidence>
<evidence type="ECO:0000259" key="15">
    <source>
        <dbReference type="Pfam" id="PF04928"/>
    </source>
</evidence>
<evidence type="ECO:0000256" key="2">
    <source>
        <dbReference type="ARBA" id="ARBA00001946"/>
    </source>
</evidence>
<dbReference type="GO" id="GO:0005634">
    <property type="term" value="C:nucleus"/>
    <property type="evidence" value="ECO:0007669"/>
    <property type="project" value="UniProtKB-SubCell"/>
</dbReference>
<evidence type="ECO:0000313" key="17">
    <source>
        <dbReference type="EMBL" id="CAD9354057.1"/>
    </source>
</evidence>
<dbReference type="GO" id="GO:0006397">
    <property type="term" value="P:mRNA processing"/>
    <property type="evidence" value="ECO:0007669"/>
    <property type="project" value="UniProtKB-KW"/>
</dbReference>
<feature type="compositionally biased region" description="Low complexity" evidence="13">
    <location>
        <begin position="286"/>
        <end position="303"/>
    </location>
</feature>
<proteinExistence type="inferred from homology"/>
<dbReference type="GO" id="GO:0046872">
    <property type="term" value="F:metal ion binding"/>
    <property type="evidence" value="ECO:0007669"/>
    <property type="project" value="UniProtKB-KW"/>
</dbReference>
<dbReference type="SUPFAM" id="SSF81301">
    <property type="entry name" value="Nucleotidyltransferase"/>
    <property type="match status" value="1"/>
</dbReference>
<comment type="similarity">
    <text evidence="4">Belongs to the poly(A) polymerase family.</text>
</comment>
<keyword evidence="14" id="KW-1133">Transmembrane helix</keyword>
<evidence type="ECO:0000256" key="3">
    <source>
        <dbReference type="ARBA" id="ARBA00004123"/>
    </source>
</evidence>
<keyword evidence="14" id="KW-0472">Membrane</keyword>
<keyword evidence="8" id="KW-0479">Metal-binding</keyword>
<reference evidence="17" key="1">
    <citation type="submission" date="2021-01" db="EMBL/GenBank/DDBJ databases">
        <authorList>
            <person name="Corre E."/>
            <person name="Pelletier E."/>
            <person name="Niang G."/>
            <person name="Scheremetjew M."/>
            <person name="Finn R."/>
            <person name="Kale V."/>
            <person name="Holt S."/>
            <person name="Cochrane G."/>
            <person name="Meng A."/>
            <person name="Brown T."/>
            <person name="Cohen L."/>
        </authorList>
    </citation>
    <scope>NUCLEOTIDE SEQUENCE</scope>
    <source>
        <strain evidence="17">Pop2</strain>
    </source>
</reference>
<feature type="domain" description="Poly(A) polymerase central" evidence="15">
    <location>
        <begin position="349"/>
        <end position="420"/>
    </location>
</feature>
<dbReference type="CDD" id="cd05402">
    <property type="entry name" value="NT_PAP_TUTase"/>
    <property type="match status" value="1"/>
</dbReference>
<keyword evidence="6" id="KW-0507">mRNA processing</keyword>
<dbReference type="Pfam" id="PF04928">
    <property type="entry name" value="PAP_central"/>
    <property type="match status" value="1"/>
</dbReference>
<comment type="cofactor">
    <cofactor evidence="1">
        <name>Mn(2+)</name>
        <dbReference type="ChEBI" id="CHEBI:29035"/>
    </cofactor>
</comment>
<evidence type="ECO:0000256" key="13">
    <source>
        <dbReference type="SAM" id="MobiDB-lite"/>
    </source>
</evidence>
<evidence type="ECO:0000256" key="12">
    <source>
        <dbReference type="ARBA" id="ARBA00023242"/>
    </source>
</evidence>
<feature type="transmembrane region" description="Helical" evidence="14">
    <location>
        <begin position="366"/>
        <end position="387"/>
    </location>
</feature>
<sequence>MSTAKQAQHSKQDNKNVRGRKTERLSRNQNQRHNRPAAAAAAAHQQNNRWRNPSPPPPYNSYRGSSNDSNRSSSNNNHRFIDYDLDHPPPPHVAPHYHHHHHNPPPHHFHQQSFYKEDVKEGTDVMERINNTLKRELKRRHLYDTETNFHHRLAVLTQLETLLTEWSASLSPESKNKVALISFGSFRLGVQSVDADIDALALCPPHVTRGDFFTSLVKVLGDDGRVTDLHPVPSAYTPVIKFYMDGIQIDLLFARLANGTKLQSLPSSSSSQDPKKEEEEEEDDPTSPTSTVTPPNSTTTTTNHQPHPRYEFQITDEDLVGLEDEATVRSMNGVRVAQLLLSSVPNLPHFRFVLRAIKQWARVHGLYSNVLGFLGGVNWAILVAFICKRYPEASPFVLMRHFFGTFGSWRWPRPVRLVKVVYSPPTGGTFRISL</sequence>
<feature type="region of interest" description="Disordered" evidence="13">
    <location>
        <begin position="262"/>
        <end position="310"/>
    </location>
</feature>
<evidence type="ECO:0000256" key="14">
    <source>
        <dbReference type="SAM" id="Phobius"/>
    </source>
</evidence>
<dbReference type="AlphaFoldDB" id="A0A7S2ETF4"/>
<dbReference type="EMBL" id="HBGN01036313">
    <property type="protein sequence ID" value="CAD9354057.1"/>
    <property type="molecule type" value="Transcribed_RNA"/>
</dbReference>
<evidence type="ECO:0000256" key="10">
    <source>
        <dbReference type="ARBA" id="ARBA00022840"/>
    </source>
</evidence>
<dbReference type="PANTHER" id="PTHR10682:SF10">
    <property type="entry name" value="POLYNUCLEOTIDE ADENYLYLTRANSFERASE"/>
    <property type="match status" value="1"/>
</dbReference>
<gene>
    <name evidence="17" type="ORF">DBRI1063_LOCUS23287</name>
</gene>
<evidence type="ECO:0000256" key="11">
    <source>
        <dbReference type="ARBA" id="ARBA00022842"/>
    </source>
</evidence>
<keyword evidence="9" id="KW-0547">Nucleotide-binding</keyword>
<evidence type="ECO:0000259" key="16">
    <source>
        <dbReference type="Pfam" id="PF20750"/>
    </source>
</evidence>
<comment type="cofactor">
    <cofactor evidence="2">
        <name>Mg(2+)</name>
        <dbReference type="ChEBI" id="CHEBI:18420"/>
    </cofactor>
</comment>
<dbReference type="EC" id="2.7.7.19" evidence="5"/>
<feature type="region of interest" description="Disordered" evidence="13">
    <location>
        <begin position="1"/>
        <end position="110"/>
    </location>
</feature>
<dbReference type="PANTHER" id="PTHR10682">
    <property type="entry name" value="POLY A POLYMERASE"/>
    <property type="match status" value="1"/>
</dbReference>
<keyword evidence="7" id="KW-0808">Transferase</keyword>
<feature type="compositionally biased region" description="Low complexity" evidence="13">
    <location>
        <begin position="262"/>
        <end position="272"/>
    </location>
</feature>
<evidence type="ECO:0000256" key="6">
    <source>
        <dbReference type="ARBA" id="ARBA00022664"/>
    </source>
</evidence>
<feature type="compositionally biased region" description="Low complexity" evidence="13">
    <location>
        <begin position="36"/>
        <end position="52"/>
    </location>
</feature>
<feature type="domain" description="Poly(A) polymerase nucleotidyltransferase" evidence="16">
    <location>
        <begin position="128"/>
        <end position="257"/>
    </location>
</feature>
<feature type="compositionally biased region" description="Basic residues" evidence="13">
    <location>
        <begin position="95"/>
        <end position="110"/>
    </location>
</feature>
<dbReference type="Gene3D" id="1.10.1410.10">
    <property type="match status" value="2"/>
</dbReference>
<dbReference type="Pfam" id="PF20750">
    <property type="entry name" value="PAP_NTPase"/>
    <property type="match status" value="1"/>
</dbReference>
<protein>
    <recommendedName>
        <fullName evidence="5">polynucleotide adenylyltransferase</fullName>
        <ecNumber evidence="5">2.7.7.19</ecNumber>
    </recommendedName>
</protein>
<keyword evidence="14" id="KW-0812">Transmembrane</keyword>
<evidence type="ECO:0000256" key="7">
    <source>
        <dbReference type="ARBA" id="ARBA00022679"/>
    </source>
</evidence>
<accession>A0A7S2ETF4</accession>
<keyword evidence="11" id="KW-0460">Magnesium</keyword>
<name>A0A7S2ETF4_9STRA</name>
<organism evidence="17">
    <name type="scientific">Ditylum brightwellii</name>
    <dbReference type="NCBI Taxonomy" id="49249"/>
    <lineage>
        <taxon>Eukaryota</taxon>
        <taxon>Sar</taxon>
        <taxon>Stramenopiles</taxon>
        <taxon>Ochrophyta</taxon>
        <taxon>Bacillariophyta</taxon>
        <taxon>Mediophyceae</taxon>
        <taxon>Lithodesmiophycidae</taxon>
        <taxon>Lithodesmiales</taxon>
        <taxon>Lithodesmiaceae</taxon>
        <taxon>Ditylum</taxon>
    </lineage>
</organism>
<keyword evidence="10" id="KW-0067">ATP-binding</keyword>
<dbReference type="GO" id="GO:0005524">
    <property type="term" value="F:ATP binding"/>
    <property type="evidence" value="ECO:0007669"/>
    <property type="project" value="UniProtKB-KW"/>
</dbReference>
<feature type="compositionally biased region" description="Low complexity" evidence="13">
    <location>
        <begin position="60"/>
        <end position="77"/>
    </location>
</feature>
<evidence type="ECO:0000256" key="4">
    <source>
        <dbReference type="ARBA" id="ARBA00010912"/>
    </source>
</evidence>
<dbReference type="GO" id="GO:1990817">
    <property type="term" value="F:poly(A) RNA polymerase activity"/>
    <property type="evidence" value="ECO:0007669"/>
    <property type="project" value="UniProtKB-EC"/>
</dbReference>
<keyword evidence="12" id="KW-0539">Nucleus</keyword>
<comment type="subcellular location">
    <subcellularLocation>
        <location evidence="3">Nucleus</location>
    </subcellularLocation>
</comment>